<name>A0A8J3AFH9_9ACTN</name>
<keyword evidence="3 6" id="KW-1133">Transmembrane helix</keyword>
<dbReference type="AlphaFoldDB" id="A0A8J3AFH9"/>
<feature type="domain" description="Integral membrane bound transporter" evidence="7">
    <location>
        <begin position="41"/>
        <end position="163"/>
    </location>
</feature>
<evidence type="ECO:0000256" key="6">
    <source>
        <dbReference type="SAM" id="Phobius"/>
    </source>
</evidence>
<dbReference type="OrthoDB" id="5198202at2"/>
<evidence type="ECO:0000313" key="8">
    <source>
        <dbReference type="EMBL" id="GGI07988.1"/>
    </source>
</evidence>
<dbReference type="EMBL" id="BMHA01000010">
    <property type="protein sequence ID" value="GGI07988.1"/>
    <property type="molecule type" value="Genomic_DNA"/>
</dbReference>
<dbReference type="Proteomes" id="UP000650511">
    <property type="component" value="Unassembled WGS sequence"/>
</dbReference>
<evidence type="ECO:0000256" key="3">
    <source>
        <dbReference type="ARBA" id="ARBA00022989"/>
    </source>
</evidence>
<keyword evidence="9" id="KW-1185">Reference proteome</keyword>
<proteinExistence type="predicted"/>
<accession>A0A8J3AFH9</accession>
<organism evidence="8 9">
    <name type="scientific">Egicoccus halophilus</name>
    <dbReference type="NCBI Taxonomy" id="1670830"/>
    <lineage>
        <taxon>Bacteria</taxon>
        <taxon>Bacillati</taxon>
        <taxon>Actinomycetota</taxon>
        <taxon>Nitriliruptoria</taxon>
        <taxon>Egicoccales</taxon>
        <taxon>Egicoccaceae</taxon>
        <taxon>Egicoccus</taxon>
    </lineage>
</organism>
<dbReference type="InterPro" id="IPR049453">
    <property type="entry name" value="Memb_transporter_dom"/>
</dbReference>
<evidence type="ECO:0000256" key="5">
    <source>
        <dbReference type="SAM" id="MobiDB-lite"/>
    </source>
</evidence>
<evidence type="ECO:0000256" key="1">
    <source>
        <dbReference type="ARBA" id="ARBA00004141"/>
    </source>
</evidence>
<feature type="transmembrane region" description="Helical" evidence="6">
    <location>
        <begin position="150"/>
        <end position="168"/>
    </location>
</feature>
<evidence type="ECO:0000256" key="2">
    <source>
        <dbReference type="ARBA" id="ARBA00022692"/>
    </source>
</evidence>
<feature type="transmembrane region" description="Helical" evidence="6">
    <location>
        <begin position="51"/>
        <end position="71"/>
    </location>
</feature>
<gene>
    <name evidence="8" type="ORF">GCM10011354_26830</name>
</gene>
<keyword evidence="2 6" id="KW-0812">Transmembrane</keyword>
<protein>
    <recommendedName>
        <fullName evidence="7">Integral membrane bound transporter domain-containing protein</fullName>
    </recommendedName>
</protein>
<feature type="compositionally biased region" description="Gly residues" evidence="5">
    <location>
        <begin position="403"/>
        <end position="414"/>
    </location>
</feature>
<feature type="region of interest" description="Disordered" evidence="5">
    <location>
        <begin position="373"/>
        <end position="414"/>
    </location>
</feature>
<dbReference type="RefSeq" id="WP_130648960.1">
    <property type="nucleotide sequence ID" value="NZ_BMHA01000010.1"/>
</dbReference>
<evidence type="ECO:0000256" key="4">
    <source>
        <dbReference type="ARBA" id="ARBA00023136"/>
    </source>
</evidence>
<keyword evidence="4 6" id="KW-0472">Membrane</keyword>
<comment type="caution">
    <text evidence="8">The sequence shown here is derived from an EMBL/GenBank/DDBJ whole genome shotgun (WGS) entry which is preliminary data.</text>
</comment>
<dbReference type="GO" id="GO:0016020">
    <property type="term" value="C:membrane"/>
    <property type="evidence" value="ECO:0007669"/>
    <property type="project" value="UniProtKB-SubCell"/>
</dbReference>
<comment type="subcellular location">
    <subcellularLocation>
        <location evidence="1">Membrane</location>
        <topology evidence="1">Multi-pass membrane protein</topology>
    </subcellularLocation>
</comment>
<reference evidence="8" key="1">
    <citation type="journal article" date="2014" name="Int. J. Syst. Evol. Microbiol.">
        <title>Complete genome sequence of Corynebacterium casei LMG S-19264T (=DSM 44701T), isolated from a smear-ripened cheese.</title>
        <authorList>
            <consortium name="US DOE Joint Genome Institute (JGI-PGF)"/>
            <person name="Walter F."/>
            <person name="Albersmeier A."/>
            <person name="Kalinowski J."/>
            <person name="Ruckert C."/>
        </authorList>
    </citation>
    <scope>NUCLEOTIDE SEQUENCE</scope>
    <source>
        <strain evidence="8">CGMCC 1.14988</strain>
    </source>
</reference>
<reference evidence="8" key="2">
    <citation type="submission" date="2020-09" db="EMBL/GenBank/DDBJ databases">
        <authorList>
            <person name="Sun Q."/>
            <person name="Zhou Y."/>
        </authorList>
    </citation>
    <scope>NUCLEOTIDE SEQUENCE</scope>
    <source>
        <strain evidence="8">CGMCC 1.14988</strain>
    </source>
</reference>
<sequence length="414" mass="42176">MSGDTSPRRVRRLPPAIVRASARLRAAGRTILQTASAVGLAWLVATEVFGYELPFFAPVAAVITLGAASGAPARRAVDLAGGVALGILVGDLLVLAIGTGVVQIVTVVVLAMLAATLVGGTVLVVNQAAISAILVATLLPPTASLVPHRVFHAVIGGAIGVLVGQVLLRGAPVPQVARAAQPVFDGLAATLGETADALRAGDVEVARRALLHARDLDPQLQGLHRALADAQDLAQLTYGRRAILEQLRAHAGALWQLDLAVRNTRVLARASIALLSSSPPPDAPAGARAAVAEAVEDLAVGVRSLGDQLTADGPPAAVRRVALHAATHAGALFPDRWSLSLARVVGQVRATSVDLLRGSGLDLWEAQQLLEQQDAAERAAEEPPDGDAPVPGHGADGVPEAGRAGGGPEDAGRA</sequence>
<feature type="transmembrane region" description="Helical" evidence="6">
    <location>
        <begin position="111"/>
        <end position="138"/>
    </location>
</feature>
<evidence type="ECO:0000259" key="7">
    <source>
        <dbReference type="Pfam" id="PF13515"/>
    </source>
</evidence>
<dbReference type="Pfam" id="PF13515">
    <property type="entry name" value="FUSC_2"/>
    <property type="match status" value="1"/>
</dbReference>
<feature type="transmembrane region" description="Helical" evidence="6">
    <location>
        <begin position="83"/>
        <end position="105"/>
    </location>
</feature>
<evidence type="ECO:0000313" key="9">
    <source>
        <dbReference type="Proteomes" id="UP000650511"/>
    </source>
</evidence>